<dbReference type="InterPro" id="IPR038530">
    <property type="entry name" value="NiFe-hyd_HybE_sf"/>
</dbReference>
<proteinExistence type="inferred from homology"/>
<dbReference type="NCBIfam" id="TIGR03993">
    <property type="entry name" value="hydrog_HybE"/>
    <property type="match status" value="1"/>
</dbReference>
<evidence type="ECO:0000313" key="3">
    <source>
        <dbReference type="Proteomes" id="UP000198975"/>
    </source>
</evidence>
<dbReference type="Proteomes" id="UP000198975">
    <property type="component" value="Unassembled WGS sequence"/>
</dbReference>
<evidence type="ECO:0000313" key="2">
    <source>
        <dbReference type="EMBL" id="SCC34749.1"/>
    </source>
</evidence>
<protein>
    <submittedName>
        <fullName evidence="2">[NiFe] hydrogenase assembly chaperone, HybE family</fullName>
    </submittedName>
</protein>
<accession>A0A1C4DTT3</accession>
<reference evidence="3" key="1">
    <citation type="submission" date="2016-08" db="EMBL/GenBank/DDBJ databases">
        <authorList>
            <person name="Varghese N."/>
            <person name="Submissions Spin"/>
        </authorList>
    </citation>
    <scope>NUCLEOTIDE SEQUENCE [LARGE SCALE GENOMIC DNA]</scope>
    <source>
        <strain evidence="3">REICA_082</strain>
    </source>
</reference>
<dbReference type="AlphaFoldDB" id="A0A1C4DTT3"/>
<evidence type="ECO:0000256" key="1">
    <source>
        <dbReference type="ARBA" id="ARBA00006532"/>
    </source>
</evidence>
<dbReference type="RefSeq" id="WP_088238402.1">
    <property type="nucleotide sequence ID" value="NZ_FMAY01000014.1"/>
</dbReference>
<organism evidence="2 3">
    <name type="scientific">Kosakonia oryzendophytica</name>
    <dbReference type="NCBI Taxonomy" id="1005665"/>
    <lineage>
        <taxon>Bacteria</taxon>
        <taxon>Pseudomonadati</taxon>
        <taxon>Pseudomonadota</taxon>
        <taxon>Gammaproteobacteria</taxon>
        <taxon>Enterobacterales</taxon>
        <taxon>Enterobacteriaceae</taxon>
        <taxon>Kosakonia</taxon>
    </lineage>
</organism>
<gene>
    <name evidence="2" type="ORF">GA0061071_11467</name>
</gene>
<dbReference type="Gene3D" id="3.30.1460.40">
    <property type="entry name" value="[NiFe]-hydrogenase assembly chaperone, HybE"/>
    <property type="match status" value="1"/>
</dbReference>
<dbReference type="Pfam" id="PF11939">
    <property type="entry name" value="NiFe-hyd_HybE"/>
    <property type="match status" value="1"/>
</dbReference>
<keyword evidence="3" id="KW-1185">Reference proteome</keyword>
<dbReference type="EMBL" id="FMAY01000014">
    <property type="protein sequence ID" value="SCC34749.1"/>
    <property type="molecule type" value="Genomic_DNA"/>
</dbReference>
<dbReference type="OrthoDB" id="6485044at2"/>
<sequence length="158" mass="17402">MQNEISGFDASPHSEVQAAFAAVAAGEMHDLPFVHPHMPVSVTPFTLFEGQWIGCVITPWMLSLLIFPGPQQCWVRRNVGERIGLRLPYGEMTFTVGEMPALAQYLSCSLMSPLARELRAEQGASLAHDCLKMALSLPVSESVSRRALLTRLKDARHA</sequence>
<name>A0A1C4DTT3_9ENTR</name>
<comment type="similarity">
    <text evidence="1">Belongs to the HupJ family.</text>
</comment>
<dbReference type="NCBIfam" id="NF007776">
    <property type="entry name" value="PRK10465.1"/>
    <property type="match status" value="1"/>
</dbReference>
<dbReference type="InterPro" id="IPR023994">
    <property type="entry name" value="NiFe-hyd_HybE"/>
</dbReference>